<dbReference type="InterPro" id="IPR048279">
    <property type="entry name" value="MdtK-like"/>
</dbReference>
<keyword evidence="9" id="KW-1185">Reference proteome</keyword>
<dbReference type="PANTHER" id="PTHR43549:SF3">
    <property type="entry name" value="MULTIDRUG RESISTANCE PROTEIN YPNP-RELATED"/>
    <property type="match status" value="1"/>
</dbReference>
<feature type="transmembrane region" description="Helical" evidence="7">
    <location>
        <begin position="184"/>
        <end position="204"/>
    </location>
</feature>
<keyword evidence="6 7" id="KW-0472">Membrane</keyword>
<feature type="transmembrane region" description="Helical" evidence="7">
    <location>
        <begin position="309"/>
        <end position="329"/>
    </location>
</feature>
<dbReference type="Proteomes" id="UP000252893">
    <property type="component" value="Unassembled WGS sequence"/>
</dbReference>
<gene>
    <name evidence="8" type="ORF">DFR47_102254</name>
</gene>
<feature type="transmembrane region" description="Helical" evidence="7">
    <location>
        <begin position="34"/>
        <end position="55"/>
    </location>
</feature>
<comment type="caution">
    <text evidence="8">The sequence shown here is derived from an EMBL/GenBank/DDBJ whole genome shotgun (WGS) entry which is preliminary data.</text>
</comment>
<dbReference type="Pfam" id="PF01554">
    <property type="entry name" value="MatE"/>
    <property type="match status" value="2"/>
</dbReference>
<feature type="transmembrane region" description="Helical" evidence="7">
    <location>
        <begin position="442"/>
        <end position="463"/>
    </location>
</feature>
<dbReference type="EMBL" id="QNRH01000002">
    <property type="protein sequence ID" value="RBO97472.1"/>
    <property type="molecule type" value="Genomic_DNA"/>
</dbReference>
<evidence type="ECO:0000256" key="4">
    <source>
        <dbReference type="ARBA" id="ARBA00022692"/>
    </source>
</evidence>
<keyword evidence="2" id="KW-0813">Transport</keyword>
<feature type="transmembrane region" description="Helical" evidence="7">
    <location>
        <begin position="210"/>
        <end position="235"/>
    </location>
</feature>
<feature type="transmembrane region" description="Helical" evidence="7">
    <location>
        <begin position="75"/>
        <end position="97"/>
    </location>
</feature>
<evidence type="ECO:0000256" key="1">
    <source>
        <dbReference type="ARBA" id="ARBA00004429"/>
    </source>
</evidence>
<keyword evidence="5 7" id="KW-1133">Transmembrane helix</keyword>
<reference evidence="8 9" key="1">
    <citation type="submission" date="2018-06" db="EMBL/GenBank/DDBJ databases">
        <title>Genomic Encyclopedia of Type Strains, Phase IV (KMG-IV): sequencing the most valuable type-strain genomes for metagenomic binning, comparative biology and taxonomic classification.</title>
        <authorList>
            <person name="Goeker M."/>
        </authorList>
    </citation>
    <scope>NUCLEOTIDE SEQUENCE [LARGE SCALE GENOMIC DNA]</scope>
    <source>
        <strain evidence="8 9">DSM 25619</strain>
    </source>
</reference>
<feature type="transmembrane region" description="Helical" evidence="7">
    <location>
        <begin position="154"/>
        <end position="172"/>
    </location>
</feature>
<sequence>MTKSGQDISDGQAIPVAVTAEAVKPPMPQGLWRSYMLIFLPMLLSNVLQAASGTLNGVFVGRMMGVDALAAMSAFSPVFFLFLGLIIGLGAGATVLIGQAWGARDMVKLHGIAGSAVAMVMTVSVTVAILGGLFSAQLMAFLGTPQAVLNESAHYARIMMMGMPVIFLLWLMSNMSRGVGDAVSPLWALVIATGVAMVLTPVFIEGWLGFPQLGVMSAAVSTVIASAAALLWLIWHWNRRNHPMAFTRQFLALVRFNGSYCKTILRVGLPTALQMLTIAFAEIVLLGLVNGHGTQATAAYGAIVQTLGWVQFPAISIGITASILAAQAVGAGRTEQVHKIVIAGLQLNWLVTGSCVALAYLLSGYITSAFLTEQSVADLAAHLLHIVLWTIVLFGMNSVFMSAMRASGAIYAPTALTMSAILLVEIPAAYTFNHWIGIDGIWWAYSLTFATMLCLQSGYYYFIFRKRKIVKLI</sequence>
<dbReference type="PIRSF" id="PIRSF006603">
    <property type="entry name" value="DinF"/>
    <property type="match status" value="1"/>
</dbReference>
<evidence type="ECO:0000256" key="7">
    <source>
        <dbReference type="SAM" id="Phobius"/>
    </source>
</evidence>
<dbReference type="NCBIfam" id="TIGR00797">
    <property type="entry name" value="matE"/>
    <property type="match status" value="1"/>
</dbReference>
<feature type="transmembrane region" description="Helical" evidence="7">
    <location>
        <begin position="410"/>
        <end position="430"/>
    </location>
</feature>
<name>A0A366E582_9HYPH</name>
<dbReference type="InterPro" id="IPR052031">
    <property type="entry name" value="Membrane_Transporter-Flippase"/>
</dbReference>
<evidence type="ECO:0000256" key="6">
    <source>
        <dbReference type="ARBA" id="ARBA00023136"/>
    </source>
</evidence>
<accession>A0A366E582</accession>
<evidence type="ECO:0000256" key="5">
    <source>
        <dbReference type="ARBA" id="ARBA00022989"/>
    </source>
</evidence>
<feature type="transmembrane region" description="Helical" evidence="7">
    <location>
        <begin position="264"/>
        <end position="289"/>
    </location>
</feature>
<dbReference type="AlphaFoldDB" id="A0A366E582"/>
<dbReference type="GO" id="GO:0005886">
    <property type="term" value="C:plasma membrane"/>
    <property type="evidence" value="ECO:0007669"/>
    <property type="project" value="UniProtKB-SubCell"/>
</dbReference>
<dbReference type="InterPro" id="IPR002528">
    <property type="entry name" value="MATE_fam"/>
</dbReference>
<proteinExistence type="predicted"/>
<feature type="transmembrane region" description="Helical" evidence="7">
    <location>
        <begin position="109"/>
        <end position="134"/>
    </location>
</feature>
<dbReference type="RefSeq" id="WP_245416465.1">
    <property type="nucleotide sequence ID" value="NZ_JBHEEG010000002.1"/>
</dbReference>
<evidence type="ECO:0000313" key="8">
    <source>
        <dbReference type="EMBL" id="RBO97472.1"/>
    </source>
</evidence>
<evidence type="ECO:0000313" key="9">
    <source>
        <dbReference type="Proteomes" id="UP000252893"/>
    </source>
</evidence>
<protein>
    <submittedName>
        <fullName evidence="8">Putative MATE family efflux protein</fullName>
    </submittedName>
</protein>
<dbReference type="GO" id="GO:0042910">
    <property type="term" value="F:xenobiotic transmembrane transporter activity"/>
    <property type="evidence" value="ECO:0007669"/>
    <property type="project" value="InterPro"/>
</dbReference>
<dbReference type="GO" id="GO:0015297">
    <property type="term" value="F:antiporter activity"/>
    <property type="evidence" value="ECO:0007669"/>
    <property type="project" value="InterPro"/>
</dbReference>
<feature type="transmembrane region" description="Helical" evidence="7">
    <location>
        <begin position="341"/>
        <end position="362"/>
    </location>
</feature>
<feature type="transmembrane region" description="Helical" evidence="7">
    <location>
        <begin position="382"/>
        <end position="403"/>
    </location>
</feature>
<evidence type="ECO:0000256" key="3">
    <source>
        <dbReference type="ARBA" id="ARBA00022475"/>
    </source>
</evidence>
<keyword evidence="4 7" id="KW-0812">Transmembrane</keyword>
<keyword evidence="3" id="KW-1003">Cell membrane</keyword>
<evidence type="ECO:0000256" key="2">
    <source>
        <dbReference type="ARBA" id="ARBA00022448"/>
    </source>
</evidence>
<organism evidence="8 9">
    <name type="scientific">Pseudochrobactrum asaccharolyticum</name>
    <dbReference type="NCBI Taxonomy" id="354351"/>
    <lineage>
        <taxon>Bacteria</taxon>
        <taxon>Pseudomonadati</taxon>
        <taxon>Pseudomonadota</taxon>
        <taxon>Alphaproteobacteria</taxon>
        <taxon>Hyphomicrobiales</taxon>
        <taxon>Brucellaceae</taxon>
        <taxon>Pseudochrobactrum</taxon>
    </lineage>
</organism>
<comment type="subcellular location">
    <subcellularLocation>
        <location evidence="1">Cell inner membrane</location>
        <topology evidence="1">Multi-pass membrane protein</topology>
    </subcellularLocation>
</comment>
<dbReference type="PANTHER" id="PTHR43549">
    <property type="entry name" value="MULTIDRUG RESISTANCE PROTEIN YPNP-RELATED"/>
    <property type="match status" value="1"/>
</dbReference>